<feature type="compositionally biased region" description="Basic and acidic residues" evidence="1">
    <location>
        <begin position="68"/>
        <end position="83"/>
    </location>
</feature>
<feature type="region of interest" description="Disordered" evidence="1">
    <location>
        <begin position="419"/>
        <end position="452"/>
    </location>
</feature>
<feature type="compositionally biased region" description="Polar residues" evidence="1">
    <location>
        <begin position="207"/>
        <end position="221"/>
    </location>
</feature>
<evidence type="ECO:0000313" key="3">
    <source>
        <dbReference type="Proteomes" id="UP000694520"/>
    </source>
</evidence>
<sequence length="549" mass="60676">MEIIRRINPDLTVENVMRHTALMKKLEEEKAHRSKAGSSAHHSGRSKKSRTHRKSHGKSRSHSKTRVSKGDPSDGSHLDIPGEREYDFCDPLTRAPREGCFIIEHKGDNFIMHSNPNVIESHFPMTPEWDVSGELAKRRTEMPFPEPSRGSSHSKVHRSHSHTQDRRSRNERSNKAKERSRSMDNSKGPLVASSLGTPEDLAEGCSQDEQTPSQSYIDDSTLRPTQTIGHQRAHVSSASYKEVCIPEIVSGSKEPPSACSLLEPGKAPESLPSFGELNSCPAKTAADDYFQCNTSSETVLTAPSPLGKNKEDHDTLTLVEGVKKLPLSDRQAPHSSREPAGHKEESPKGPGGGPVAPGAVVEGLANGRLIQHHGAEPSTLDKRKEIFSKDTLFKPLHSTLSVNSYHKSTLSLLKSHQDPCRHTARPMRNQSCPWGPRPPRPAGLPASRSQWGTRRPLSTITTSLMTTSLRKGQQERRGGEKQRRCRYHAVAPGEEKERDLQRKFEKNLTLLAPKEADSSSNQRATHSARLDSMDSSSITVDSGFNSPRN</sequence>
<dbReference type="AlphaFoldDB" id="A0A8B9Y6X3"/>
<dbReference type="InterPro" id="IPR040126">
    <property type="entry name" value="STOX1/2"/>
</dbReference>
<dbReference type="GO" id="GO:0005737">
    <property type="term" value="C:cytoplasm"/>
    <property type="evidence" value="ECO:0007669"/>
    <property type="project" value="TreeGrafter"/>
</dbReference>
<dbReference type="GO" id="GO:0000977">
    <property type="term" value="F:RNA polymerase II transcription regulatory region sequence-specific DNA binding"/>
    <property type="evidence" value="ECO:0007669"/>
    <property type="project" value="TreeGrafter"/>
</dbReference>
<evidence type="ECO:0000313" key="2">
    <source>
        <dbReference type="Ensembl" id="ENSBGRP00000033261.1"/>
    </source>
</evidence>
<feature type="region of interest" description="Disordered" evidence="1">
    <location>
        <begin position="510"/>
        <end position="549"/>
    </location>
</feature>
<name>A0A8B9Y6X3_BOSMU</name>
<feature type="compositionally biased region" description="Basic and acidic residues" evidence="1">
    <location>
        <begin position="162"/>
        <end position="184"/>
    </location>
</feature>
<dbReference type="Ensembl" id="ENSBGRT00000038494.1">
    <property type="protein sequence ID" value="ENSBGRP00000033301.1"/>
    <property type="gene ID" value="ENSBGRG00000020882.1"/>
</dbReference>
<evidence type="ECO:0008006" key="4">
    <source>
        <dbReference type="Google" id="ProtNLM"/>
    </source>
</evidence>
<dbReference type="GO" id="GO:0005634">
    <property type="term" value="C:nucleus"/>
    <property type="evidence" value="ECO:0007669"/>
    <property type="project" value="TreeGrafter"/>
</dbReference>
<dbReference type="PANTHER" id="PTHR22437:SF2">
    <property type="entry name" value="STORKHEAD-BOX PROTEIN 2"/>
    <property type="match status" value="1"/>
</dbReference>
<dbReference type="GO" id="GO:0006357">
    <property type="term" value="P:regulation of transcription by RNA polymerase II"/>
    <property type="evidence" value="ECO:0007669"/>
    <property type="project" value="InterPro"/>
</dbReference>
<reference evidence="2" key="2">
    <citation type="submission" date="2025-05" db="UniProtKB">
        <authorList>
            <consortium name="Ensembl"/>
        </authorList>
    </citation>
    <scope>IDENTIFICATION</scope>
</reference>
<accession>A0A8B9Y6X3</accession>
<feature type="region of interest" description="Disordered" evidence="1">
    <location>
        <begin position="141"/>
        <end position="221"/>
    </location>
</feature>
<reference evidence="2" key="1">
    <citation type="submission" date="2019-05" db="EMBL/GenBank/DDBJ databases">
        <authorList>
            <person name="Zhang S."/>
            <person name="Liu J."/>
        </authorList>
    </citation>
    <scope>NUCLEOTIDE SEQUENCE [LARGE SCALE GENOMIC DNA]</scope>
</reference>
<organism evidence="2 3">
    <name type="scientific">Bos mutus grunniens</name>
    <name type="common">Wild yak</name>
    <name type="synonym">Bos grunniens</name>
    <dbReference type="NCBI Taxonomy" id="30521"/>
    <lineage>
        <taxon>Eukaryota</taxon>
        <taxon>Metazoa</taxon>
        <taxon>Chordata</taxon>
        <taxon>Craniata</taxon>
        <taxon>Vertebrata</taxon>
        <taxon>Euteleostomi</taxon>
        <taxon>Mammalia</taxon>
        <taxon>Eutheria</taxon>
        <taxon>Laurasiatheria</taxon>
        <taxon>Artiodactyla</taxon>
        <taxon>Ruminantia</taxon>
        <taxon>Pecora</taxon>
        <taxon>Bovidae</taxon>
        <taxon>Bovinae</taxon>
        <taxon>Bos</taxon>
    </lineage>
</organism>
<keyword evidence="3" id="KW-1185">Reference proteome</keyword>
<dbReference type="PANTHER" id="PTHR22437">
    <property type="entry name" value="WINGED HELIX DOMAIN-CONTAINING PROTEIN"/>
    <property type="match status" value="1"/>
</dbReference>
<dbReference type="Proteomes" id="UP000694520">
    <property type="component" value="Chromosome 28"/>
</dbReference>
<dbReference type="GeneTree" id="ENSGT00520000055589"/>
<feature type="region of interest" description="Disordered" evidence="1">
    <location>
        <begin position="24"/>
        <end position="83"/>
    </location>
</feature>
<dbReference type="Ensembl" id="ENSBGRT00000038444.1">
    <property type="protein sequence ID" value="ENSBGRP00000033261.1"/>
    <property type="gene ID" value="ENSBGRG00000020882.1"/>
</dbReference>
<feature type="compositionally biased region" description="Basic residues" evidence="1">
    <location>
        <begin position="152"/>
        <end position="161"/>
    </location>
</feature>
<protein>
    <recommendedName>
        <fullName evidence="4">Storkhead box 2</fullName>
    </recommendedName>
</protein>
<feature type="compositionally biased region" description="Basic residues" evidence="1">
    <location>
        <begin position="42"/>
        <end position="67"/>
    </location>
</feature>
<feature type="region of interest" description="Disordered" evidence="1">
    <location>
        <begin position="322"/>
        <end position="360"/>
    </location>
</feature>
<evidence type="ECO:0000256" key="1">
    <source>
        <dbReference type="SAM" id="MobiDB-lite"/>
    </source>
</evidence>
<proteinExistence type="predicted"/>
<feature type="compositionally biased region" description="Basic and acidic residues" evidence="1">
    <location>
        <begin position="322"/>
        <end position="347"/>
    </location>
</feature>
<feature type="compositionally biased region" description="Polar residues" evidence="1">
    <location>
        <begin position="533"/>
        <end position="549"/>
    </location>
</feature>